<dbReference type="RefSeq" id="WP_380618179.1">
    <property type="nucleotide sequence ID" value="NZ_JBHSDK010000005.1"/>
</dbReference>
<dbReference type="Gene3D" id="3.30.70.270">
    <property type="match status" value="1"/>
</dbReference>
<comment type="function">
    <text evidence="2 4">Poorly processive, error-prone DNA polymerase involved in untargeted mutagenesis. Copies undamaged DNA at stalled replication forks, which arise in vivo from mismatched or misaligned primer ends. These misaligned primers can be extended by PolIV. Exhibits no 3'-5' exonuclease (proofreading) activity. May be involved in translesional synthesis, in conjunction with the beta clamp from PolIII.</text>
</comment>
<evidence type="ECO:0000256" key="1">
    <source>
        <dbReference type="ARBA" id="ARBA00010945"/>
    </source>
</evidence>
<dbReference type="SUPFAM" id="SSF100879">
    <property type="entry name" value="Lesion bypass DNA polymerase (Y-family), little finger domain"/>
    <property type="match status" value="1"/>
</dbReference>
<dbReference type="HAMAP" id="MF_01113">
    <property type="entry name" value="DNApol_IV"/>
    <property type="match status" value="1"/>
</dbReference>
<comment type="subunit">
    <text evidence="4">Monomer.</text>
</comment>
<dbReference type="Pfam" id="PF11798">
    <property type="entry name" value="IMS_HHH"/>
    <property type="match status" value="1"/>
</dbReference>
<accession>A0ABV8TV11</accession>
<keyword evidence="4" id="KW-0235">DNA replication</keyword>
<comment type="similarity">
    <text evidence="1 4">Belongs to the DNA polymerase type-Y family.</text>
</comment>
<dbReference type="NCBIfam" id="NF003015">
    <property type="entry name" value="PRK03858.1"/>
    <property type="match status" value="1"/>
</dbReference>
<comment type="catalytic activity">
    <reaction evidence="3 4">
        <text>DNA(n) + a 2'-deoxyribonucleoside 5'-triphosphate = DNA(n+1) + diphosphate</text>
        <dbReference type="Rhea" id="RHEA:22508"/>
        <dbReference type="Rhea" id="RHEA-COMP:17339"/>
        <dbReference type="Rhea" id="RHEA-COMP:17340"/>
        <dbReference type="ChEBI" id="CHEBI:33019"/>
        <dbReference type="ChEBI" id="CHEBI:61560"/>
        <dbReference type="ChEBI" id="CHEBI:173112"/>
        <dbReference type="EC" id="2.7.7.7"/>
    </reaction>
</comment>
<keyword evidence="4" id="KW-0515">Mutator protein</keyword>
<dbReference type="CDD" id="cd03586">
    <property type="entry name" value="PolY_Pol_IV_kappa"/>
    <property type="match status" value="1"/>
</dbReference>
<evidence type="ECO:0000256" key="5">
    <source>
        <dbReference type="SAM" id="MobiDB-lite"/>
    </source>
</evidence>
<dbReference type="PANTHER" id="PTHR11076">
    <property type="entry name" value="DNA REPAIR POLYMERASE UMUC / TRANSFERASE FAMILY MEMBER"/>
    <property type="match status" value="1"/>
</dbReference>
<dbReference type="NCBIfam" id="NF002677">
    <property type="entry name" value="PRK02406.1"/>
    <property type="match status" value="1"/>
</dbReference>
<keyword evidence="4" id="KW-0227">DNA damage</keyword>
<dbReference type="EC" id="2.7.7.7" evidence="4"/>
<name>A0ABV8TV11_9ACTN</name>
<reference evidence="8" key="1">
    <citation type="journal article" date="2019" name="Int. J. Syst. Evol. Microbiol.">
        <title>The Global Catalogue of Microorganisms (GCM) 10K type strain sequencing project: providing services to taxonomists for standard genome sequencing and annotation.</title>
        <authorList>
            <consortium name="The Broad Institute Genomics Platform"/>
            <consortium name="The Broad Institute Genome Sequencing Center for Infectious Disease"/>
            <person name="Wu L."/>
            <person name="Ma J."/>
        </authorList>
    </citation>
    <scope>NUCLEOTIDE SEQUENCE [LARGE SCALE GENOMIC DNA]</scope>
    <source>
        <strain evidence="8">IBRC-M 10908</strain>
    </source>
</reference>
<comment type="cofactor">
    <cofactor evidence="4">
        <name>Mg(2+)</name>
        <dbReference type="ChEBI" id="CHEBI:18420"/>
    </cofactor>
    <text evidence="4">Binds 2 magnesium ions per subunit.</text>
</comment>
<dbReference type="Pfam" id="PF11799">
    <property type="entry name" value="IMS_C"/>
    <property type="match status" value="1"/>
</dbReference>
<keyword evidence="4" id="KW-0460">Magnesium</keyword>
<dbReference type="Gene3D" id="3.30.1490.100">
    <property type="entry name" value="DNA polymerase, Y-family, little finger domain"/>
    <property type="match status" value="1"/>
</dbReference>
<evidence type="ECO:0000313" key="7">
    <source>
        <dbReference type="EMBL" id="MFC4334420.1"/>
    </source>
</evidence>
<comment type="caution">
    <text evidence="7">The sequence shown here is derived from an EMBL/GenBank/DDBJ whole genome shotgun (WGS) entry which is preliminary data.</text>
</comment>
<feature type="region of interest" description="Disordered" evidence="5">
    <location>
        <begin position="391"/>
        <end position="414"/>
    </location>
</feature>
<dbReference type="InterPro" id="IPR036775">
    <property type="entry name" value="DNA_pol_Y-fam_lit_finger_sf"/>
</dbReference>
<evidence type="ECO:0000256" key="2">
    <source>
        <dbReference type="ARBA" id="ARBA00025589"/>
    </source>
</evidence>
<dbReference type="InterPro" id="IPR050116">
    <property type="entry name" value="DNA_polymerase-Y"/>
</dbReference>
<keyword evidence="4" id="KW-0234">DNA repair</keyword>
<keyword evidence="4 7" id="KW-0808">Transferase</keyword>
<dbReference type="PROSITE" id="PS50173">
    <property type="entry name" value="UMUC"/>
    <property type="match status" value="1"/>
</dbReference>
<proteinExistence type="inferred from homology"/>
<organism evidence="7 8">
    <name type="scientific">Salininema proteolyticum</name>
    <dbReference type="NCBI Taxonomy" id="1607685"/>
    <lineage>
        <taxon>Bacteria</taxon>
        <taxon>Bacillati</taxon>
        <taxon>Actinomycetota</taxon>
        <taxon>Actinomycetes</taxon>
        <taxon>Glycomycetales</taxon>
        <taxon>Glycomycetaceae</taxon>
        <taxon>Salininema</taxon>
    </lineage>
</organism>
<dbReference type="InterPro" id="IPR017961">
    <property type="entry name" value="DNA_pol_Y-fam_little_finger"/>
</dbReference>
<evidence type="ECO:0000256" key="4">
    <source>
        <dbReference type="HAMAP-Rule" id="MF_01113"/>
    </source>
</evidence>
<keyword evidence="4" id="KW-0239">DNA-directed DNA polymerase</keyword>
<keyword evidence="4 7" id="KW-0548">Nucleotidyltransferase</keyword>
<feature type="active site" evidence="4">
    <location>
        <position position="114"/>
    </location>
</feature>
<keyword evidence="4" id="KW-0963">Cytoplasm</keyword>
<dbReference type="Gene3D" id="1.10.150.20">
    <property type="entry name" value="5' to 3' exonuclease, C-terminal subdomain"/>
    <property type="match status" value="1"/>
</dbReference>
<dbReference type="GO" id="GO:0003887">
    <property type="term" value="F:DNA-directed DNA polymerase activity"/>
    <property type="evidence" value="ECO:0007669"/>
    <property type="project" value="UniProtKB-EC"/>
</dbReference>
<dbReference type="InterPro" id="IPR043502">
    <property type="entry name" value="DNA/RNA_pol_sf"/>
</dbReference>
<evidence type="ECO:0000313" key="8">
    <source>
        <dbReference type="Proteomes" id="UP001595823"/>
    </source>
</evidence>
<dbReference type="InterPro" id="IPR001126">
    <property type="entry name" value="UmuC"/>
</dbReference>
<dbReference type="Pfam" id="PF00817">
    <property type="entry name" value="IMS"/>
    <property type="match status" value="1"/>
</dbReference>
<evidence type="ECO:0000256" key="3">
    <source>
        <dbReference type="ARBA" id="ARBA00049244"/>
    </source>
</evidence>
<dbReference type="InterPro" id="IPR024728">
    <property type="entry name" value="PolY_HhH_motif"/>
</dbReference>
<dbReference type="InterPro" id="IPR043128">
    <property type="entry name" value="Rev_trsase/Diguanyl_cyclase"/>
</dbReference>
<protein>
    <recommendedName>
        <fullName evidence="4">DNA polymerase IV</fullName>
        <shortName evidence="4">Pol IV</shortName>
        <ecNumber evidence="4">2.7.7.7</ecNumber>
    </recommendedName>
</protein>
<feature type="binding site" evidence="4">
    <location>
        <position position="113"/>
    </location>
    <ligand>
        <name>Mg(2+)</name>
        <dbReference type="ChEBI" id="CHEBI:18420"/>
    </ligand>
</feature>
<dbReference type="Gene3D" id="3.40.1170.60">
    <property type="match status" value="1"/>
</dbReference>
<dbReference type="EMBL" id="JBHSDK010000005">
    <property type="protein sequence ID" value="MFC4334420.1"/>
    <property type="molecule type" value="Genomic_DNA"/>
</dbReference>
<gene>
    <name evidence="4 7" type="primary">dinB</name>
    <name evidence="7" type="ORF">ACFPET_04315</name>
</gene>
<keyword evidence="4" id="KW-0479">Metal-binding</keyword>
<dbReference type="Proteomes" id="UP001595823">
    <property type="component" value="Unassembled WGS sequence"/>
</dbReference>
<feature type="domain" description="UmuC" evidence="6">
    <location>
        <begin position="16"/>
        <end position="195"/>
    </location>
</feature>
<dbReference type="PANTHER" id="PTHR11076:SF33">
    <property type="entry name" value="DNA POLYMERASE KAPPA"/>
    <property type="match status" value="1"/>
</dbReference>
<sequence length="414" mass="45162">MTTYIGPDLSDEGLTVLHVDMDAFFASVEQARHPELRGRPVIVCGTGPRGVVSAASYEARKYGVRSAMPTAVARRRCPEGVFMKPTASYREVSRAIMAIFADYTPQVQPLSVDEAFLDVSGARRLIGSPTFIAREIRRRVREDHGLTCTVGVASTPFMAKLASEHAKPDGLGVVPARTELEFLHRLPLRAVWGIGEKTAEKLRRLGLRTVGDIAAMRPDRLRAAVGQASADHLHALAHNRDDRVVSAERVEKSISHEHTFGHDADGEKRWGPVLLEMSRKVASRARKAGYLGRGVTVKIRYGDFTTLTRSRTLSAATDVGQEVYESALALARANVTGPVRLIGVRLDHLQDAGTTGRQTLLGEPEHGWRDIEETMDAAVGRWGKGAITAASRIRRSAEPAEDPEQAGRNLPGMS</sequence>
<feature type="site" description="Substrate discrimination" evidence="4">
    <location>
        <position position="25"/>
    </location>
</feature>
<feature type="binding site" evidence="4">
    <location>
        <position position="20"/>
    </location>
    <ligand>
        <name>Mg(2+)</name>
        <dbReference type="ChEBI" id="CHEBI:18420"/>
    </ligand>
</feature>
<comment type="subcellular location">
    <subcellularLocation>
        <location evidence="4">Cytoplasm</location>
    </subcellularLocation>
</comment>
<dbReference type="SUPFAM" id="SSF56672">
    <property type="entry name" value="DNA/RNA polymerases"/>
    <property type="match status" value="1"/>
</dbReference>
<evidence type="ECO:0000259" key="6">
    <source>
        <dbReference type="PROSITE" id="PS50173"/>
    </source>
</evidence>
<dbReference type="InterPro" id="IPR022880">
    <property type="entry name" value="DNApol_IV"/>
</dbReference>
<keyword evidence="4" id="KW-0238">DNA-binding</keyword>
<keyword evidence="8" id="KW-1185">Reference proteome</keyword>